<protein>
    <submittedName>
        <fullName evidence="1">Uncharacterized protein</fullName>
    </submittedName>
</protein>
<dbReference type="EMBL" id="WKKC01000021">
    <property type="protein sequence ID" value="MTE03644.1"/>
    <property type="molecule type" value="Genomic_DNA"/>
</dbReference>
<evidence type="ECO:0000313" key="1">
    <source>
        <dbReference type="EMBL" id="MTE03644.1"/>
    </source>
</evidence>
<gene>
    <name evidence="1" type="ORF">GJU95_07670</name>
</gene>
<reference evidence="1 2" key="1">
    <citation type="submission" date="2019-11" db="EMBL/GenBank/DDBJ databases">
        <title>Gastrointestinal microbiota of Peromyscus leucopus.</title>
        <authorList>
            <person name="Milovic A."/>
            <person name="Bassam K."/>
            <person name="Barbour A.G."/>
        </authorList>
    </citation>
    <scope>NUCLEOTIDE SEQUENCE [LARGE SCALE GENOMIC DNA]</scope>
    <source>
        <strain evidence="1 2">LL8</strain>
    </source>
</reference>
<dbReference type="Proteomes" id="UP000488295">
    <property type="component" value="Unassembled WGS sequence"/>
</dbReference>
<evidence type="ECO:0000313" key="2">
    <source>
        <dbReference type="Proteomes" id="UP000488295"/>
    </source>
</evidence>
<proteinExistence type="predicted"/>
<name>A0A9X4X9G1_LACJH</name>
<dbReference type="RefSeq" id="WP_155692813.1">
    <property type="nucleotide sequence ID" value="NZ_WKKC01000021.1"/>
</dbReference>
<organism evidence="1 2">
    <name type="scientific">Lactobacillus johnsonii</name>
    <dbReference type="NCBI Taxonomy" id="33959"/>
    <lineage>
        <taxon>Bacteria</taxon>
        <taxon>Bacillati</taxon>
        <taxon>Bacillota</taxon>
        <taxon>Bacilli</taxon>
        <taxon>Lactobacillales</taxon>
        <taxon>Lactobacillaceae</taxon>
        <taxon>Lactobacillus</taxon>
    </lineage>
</organism>
<comment type="caution">
    <text evidence="1">The sequence shown here is derived from an EMBL/GenBank/DDBJ whole genome shotgun (WGS) entry which is preliminary data.</text>
</comment>
<sequence>MIDRKNLEKELYKLDEKLCVNKAFRESTSKKIKFSFTAITTIKRVEKSISFLITKDDKSILAIVPPDKYHKNYYVKIKKPDISADEAEEIAQILRICGKYIN</sequence>
<dbReference type="AlphaFoldDB" id="A0A9X4X9G1"/>
<accession>A0A9X4X9G1</accession>